<sequence length="409" mass="43546">MRQEVMSSPQEVESRADILTSWPPGFPGLNPCSPALCAGSLPPGQSPCTTSLPHHGRHRPSSVSRSRGRRSGCGSGRGPGDTLSVAIVCHDLESVEVTWGPGSAHHGLSANLSLEFRYGNQVPQPCPHYFLLDSVRAGCVLPMGKGLLEVVLREGGGAKLFSRKKKASAWLRPRPPWNVTLSWVGDTVAVSCPSHSYPGLEYEVQHRDDFDPEWQSTSAPFCNLTVGGLDPGRCYDFRVRATPQDFYYGPEARPSKWTGVASLQGVGPTGSCTGPTLPRTPGTPTPPLALACGLAVALLTLVLLLALLRMRRVKEALLPGVPDPRGSFPGLFEKHHGNFQAWIADSQAAVPTVPEQDKDDDVIRPQTKGVETQEEDDVIAPGSPCLGGGALMSVGGASFLMGDSGYTTL</sequence>
<dbReference type="RGD" id="621078">
    <property type="gene designation" value="Crlf2"/>
</dbReference>
<keyword evidence="7" id="KW-1015">Disulfide bond</keyword>
<reference evidence="13" key="2">
    <citation type="submission" date="2025-08" db="UniProtKB">
        <authorList>
            <consortium name="Ensembl"/>
        </authorList>
    </citation>
    <scope>IDENTIFICATION</scope>
    <source>
        <strain evidence="13">Brown Norway</strain>
    </source>
</reference>
<feature type="compositionally biased region" description="Basic residues" evidence="10">
    <location>
        <begin position="54"/>
        <end position="70"/>
    </location>
</feature>
<dbReference type="PANTHER" id="PTHR23037">
    <property type="entry name" value="CYTOKINE RECEPTOR"/>
    <property type="match status" value="1"/>
</dbReference>
<gene>
    <name evidence="13" type="primary">Crlf2</name>
</gene>
<dbReference type="PANTHER" id="PTHR23037:SF35">
    <property type="entry name" value="FIBRONECTIN TYPE-III DOMAIN-CONTAINING PROTEIN"/>
    <property type="match status" value="1"/>
</dbReference>
<keyword evidence="3 11" id="KW-0812">Transmembrane</keyword>
<evidence type="ECO:0000313" key="14">
    <source>
        <dbReference type="Proteomes" id="UP000002494"/>
    </source>
</evidence>
<keyword evidence="8" id="KW-0675">Receptor</keyword>
<evidence type="ECO:0000256" key="8">
    <source>
        <dbReference type="ARBA" id="ARBA00023170"/>
    </source>
</evidence>
<dbReference type="InterPro" id="IPR013783">
    <property type="entry name" value="Ig-like_fold"/>
</dbReference>
<dbReference type="Pfam" id="PF22012">
    <property type="entry name" value="TSLPR_D1"/>
    <property type="match status" value="1"/>
</dbReference>
<evidence type="ECO:0000256" key="6">
    <source>
        <dbReference type="ARBA" id="ARBA00023136"/>
    </source>
</evidence>
<evidence type="ECO:0000256" key="10">
    <source>
        <dbReference type="SAM" id="MobiDB-lite"/>
    </source>
</evidence>
<evidence type="ECO:0000259" key="12">
    <source>
        <dbReference type="PROSITE" id="PS50853"/>
    </source>
</evidence>
<dbReference type="SMART" id="SM00060">
    <property type="entry name" value="FN3"/>
    <property type="match status" value="1"/>
</dbReference>
<evidence type="ECO:0000256" key="1">
    <source>
        <dbReference type="ARBA" id="ARBA00004479"/>
    </source>
</evidence>
<accession>A0ABK0LJT4</accession>
<comment type="similarity">
    <text evidence="2">Belongs to the type I cytokine receptor family. Type 5 subfamily.</text>
</comment>
<evidence type="ECO:0000256" key="11">
    <source>
        <dbReference type="SAM" id="Phobius"/>
    </source>
</evidence>
<dbReference type="Proteomes" id="UP000002494">
    <property type="component" value="Chromosome 14"/>
</dbReference>
<keyword evidence="9" id="KW-0325">Glycoprotein</keyword>
<dbReference type="InterPro" id="IPR036116">
    <property type="entry name" value="FN3_sf"/>
</dbReference>
<comment type="subcellular location">
    <subcellularLocation>
        <location evidence="1">Membrane</location>
        <topology evidence="1">Single-pass type I membrane protein</topology>
    </subcellularLocation>
</comment>
<dbReference type="Ensembl" id="ENSRNOT00000127068.1">
    <property type="protein sequence ID" value="ENSRNOP00000111142.1"/>
    <property type="gene ID" value="ENSRNOG00000049828.3"/>
</dbReference>
<evidence type="ECO:0000256" key="4">
    <source>
        <dbReference type="ARBA" id="ARBA00022729"/>
    </source>
</evidence>
<name>A0ABK0LJT4_RAT</name>
<proteinExistence type="inferred from homology"/>
<dbReference type="Gene3D" id="2.60.40.10">
    <property type="entry name" value="Immunoglobulins"/>
    <property type="match status" value="2"/>
</dbReference>
<dbReference type="InterPro" id="IPR003961">
    <property type="entry name" value="FN3_dom"/>
</dbReference>
<organism evidence="13 14">
    <name type="scientific">Rattus norvegicus</name>
    <name type="common">Rat</name>
    <dbReference type="NCBI Taxonomy" id="10116"/>
    <lineage>
        <taxon>Eukaryota</taxon>
        <taxon>Metazoa</taxon>
        <taxon>Chordata</taxon>
        <taxon>Craniata</taxon>
        <taxon>Vertebrata</taxon>
        <taxon>Euteleostomi</taxon>
        <taxon>Mammalia</taxon>
        <taxon>Eutheria</taxon>
        <taxon>Euarchontoglires</taxon>
        <taxon>Glires</taxon>
        <taxon>Rodentia</taxon>
        <taxon>Myomorpha</taxon>
        <taxon>Muroidea</taxon>
        <taxon>Muridae</taxon>
        <taxon>Murinae</taxon>
        <taxon>Rattus</taxon>
    </lineage>
</organism>
<reference evidence="13" key="1">
    <citation type="submission" date="2024-01" db="EMBL/GenBank/DDBJ databases">
        <title>GRCr8: a new rat reference genome assembly contstructed from accurate long reads and long range scaffolding.</title>
        <authorList>
            <person name="Doris P.A."/>
            <person name="Kalbfleisch T."/>
            <person name="Li K."/>
            <person name="Howe K."/>
            <person name="Wood J."/>
        </authorList>
    </citation>
    <scope>NUCLEOTIDE SEQUENCE [LARGE SCALE GENOMIC DNA]</scope>
    <source>
        <strain evidence="13">Brown Norway</strain>
    </source>
</reference>
<dbReference type="SUPFAM" id="SSF49265">
    <property type="entry name" value="Fibronectin type III"/>
    <property type="match status" value="2"/>
</dbReference>
<feature type="transmembrane region" description="Helical" evidence="11">
    <location>
        <begin position="288"/>
        <end position="308"/>
    </location>
</feature>
<reference evidence="13" key="3">
    <citation type="submission" date="2025-09" db="UniProtKB">
        <authorList>
            <consortium name="Ensembl"/>
        </authorList>
    </citation>
    <scope>IDENTIFICATION</scope>
    <source>
        <strain evidence="13">Brown Norway</strain>
    </source>
</reference>
<feature type="region of interest" description="Disordered" evidence="10">
    <location>
        <begin position="48"/>
        <end position="78"/>
    </location>
</feature>
<evidence type="ECO:0000256" key="5">
    <source>
        <dbReference type="ARBA" id="ARBA00022989"/>
    </source>
</evidence>
<evidence type="ECO:0000256" key="7">
    <source>
        <dbReference type="ARBA" id="ARBA00023157"/>
    </source>
</evidence>
<keyword evidence="6 11" id="KW-0472">Membrane</keyword>
<evidence type="ECO:0000256" key="2">
    <source>
        <dbReference type="ARBA" id="ARBA00008159"/>
    </source>
</evidence>
<evidence type="ECO:0000256" key="9">
    <source>
        <dbReference type="ARBA" id="ARBA00023180"/>
    </source>
</evidence>
<dbReference type="GeneTree" id="ENSGT00510000049974"/>
<keyword evidence="14" id="KW-1185">Reference proteome</keyword>
<keyword evidence="4" id="KW-0732">Signal</keyword>
<dbReference type="CDD" id="cd00063">
    <property type="entry name" value="FN3"/>
    <property type="match status" value="1"/>
</dbReference>
<evidence type="ECO:0000256" key="3">
    <source>
        <dbReference type="ARBA" id="ARBA00022692"/>
    </source>
</evidence>
<dbReference type="PROSITE" id="PS50853">
    <property type="entry name" value="FN3"/>
    <property type="match status" value="1"/>
</dbReference>
<protein>
    <submittedName>
        <fullName evidence="13">Cytokine receptor-like factor 2</fullName>
    </submittedName>
</protein>
<dbReference type="InterPro" id="IPR053856">
    <property type="entry name" value="TSLPR_D1"/>
</dbReference>
<dbReference type="InterPro" id="IPR048648">
    <property type="entry name" value="CRLF2-like_D2"/>
</dbReference>
<evidence type="ECO:0000313" key="13">
    <source>
        <dbReference type="Ensembl" id="ENSRNOP00000111142.1"/>
    </source>
</evidence>
<keyword evidence="5 11" id="KW-1133">Transmembrane helix</keyword>
<feature type="domain" description="Fibronectin type-III" evidence="12">
    <location>
        <begin position="172"/>
        <end position="263"/>
    </location>
</feature>
<dbReference type="Pfam" id="PF21605">
    <property type="entry name" value="CRLF2-like_D2"/>
    <property type="match status" value="1"/>
</dbReference>